<accession>A0A0F9YMK1</accession>
<comment type="caution">
    <text evidence="3">The sequence shown here is derived from an EMBL/GenBank/DDBJ whole genome shotgun (WGS) entry which is preliminary data.</text>
</comment>
<evidence type="ECO:0000259" key="2">
    <source>
        <dbReference type="Pfam" id="PF23771"/>
    </source>
</evidence>
<dbReference type="EMBL" id="LAZR01000018">
    <property type="protein sequence ID" value="KKO05839.1"/>
    <property type="molecule type" value="Genomic_DNA"/>
</dbReference>
<dbReference type="InterPro" id="IPR055592">
    <property type="entry name" value="DUF7168"/>
</dbReference>
<dbReference type="Pfam" id="PF10979">
    <property type="entry name" value="DUF2786"/>
    <property type="match status" value="1"/>
</dbReference>
<evidence type="ECO:0000259" key="1">
    <source>
        <dbReference type="Pfam" id="PF10979"/>
    </source>
</evidence>
<dbReference type="AlphaFoldDB" id="A0A0F9YMK1"/>
<sequence length="232" mass="25518">MDSKALDKIKKCLRLAKSSNANEAAAALRQAQKLMAIHGVTTDDVAMSDVGTHTSKASGGRVPPKYIGMLVNMVAGAFGAEIVYSPVYDGERWHGQFEFYGLNGAAEVAGYAFEVLGRQLKRDRTAYLATLNKRLKRTTKVRRGDLYAQAWLNAVAKQVTRQQRTEAENAIVEAYKAKRWNDLENIAGRDNTKGMRSHDHGAIHQGYQDGKKVSFHQGVNGSRHAQIGELAS</sequence>
<reference evidence="3" key="1">
    <citation type="journal article" date="2015" name="Nature">
        <title>Complex archaea that bridge the gap between prokaryotes and eukaryotes.</title>
        <authorList>
            <person name="Spang A."/>
            <person name="Saw J.H."/>
            <person name="Jorgensen S.L."/>
            <person name="Zaremba-Niedzwiedzka K."/>
            <person name="Martijn J."/>
            <person name="Lind A.E."/>
            <person name="van Eijk R."/>
            <person name="Schleper C."/>
            <person name="Guy L."/>
            <person name="Ettema T.J."/>
        </authorList>
    </citation>
    <scope>NUCLEOTIDE SEQUENCE</scope>
</reference>
<dbReference type="PIRSF" id="PIRSF028111">
    <property type="entry name" value="UCP028111"/>
    <property type="match status" value="1"/>
</dbReference>
<protein>
    <submittedName>
        <fullName evidence="3">Uncharacterized protein</fullName>
    </submittedName>
</protein>
<gene>
    <name evidence="3" type="ORF">LCGC14_0074800</name>
</gene>
<organism evidence="3">
    <name type="scientific">marine sediment metagenome</name>
    <dbReference type="NCBI Taxonomy" id="412755"/>
    <lineage>
        <taxon>unclassified sequences</taxon>
        <taxon>metagenomes</taxon>
        <taxon>ecological metagenomes</taxon>
    </lineage>
</organism>
<evidence type="ECO:0000313" key="3">
    <source>
        <dbReference type="EMBL" id="KKO05839.1"/>
    </source>
</evidence>
<feature type="domain" description="DUF2786" evidence="1">
    <location>
        <begin position="4"/>
        <end position="41"/>
    </location>
</feature>
<name>A0A0F9YMK1_9ZZZZ</name>
<dbReference type="InterPro" id="IPR016868">
    <property type="entry name" value="Phage_B3_Orf5"/>
</dbReference>
<proteinExistence type="predicted"/>
<dbReference type="Pfam" id="PF23771">
    <property type="entry name" value="DUF7168"/>
    <property type="match status" value="1"/>
</dbReference>
<feature type="domain" description="DUF7168" evidence="2">
    <location>
        <begin position="44"/>
        <end position="186"/>
    </location>
</feature>
<dbReference type="InterPro" id="IPR024498">
    <property type="entry name" value="DUF2786"/>
</dbReference>